<name>J9G3Q6_9ZZZZ</name>
<proteinExistence type="predicted"/>
<gene>
    <name evidence="1" type="ORF">EVA_17729</name>
</gene>
<evidence type="ECO:0000313" key="1">
    <source>
        <dbReference type="EMBL" id="EJW94164.1"/>
    </source>
</evidence>
<protein>
    <submittedName>
        <fullName evidence="1">Uncharacterized protein</fullName>
    </submittedName>
</protein>
<dbReference type="EMBL" id="AMCI01006536">
    <property type="protein sequence ID" value="EJW94164.1"/>
    <property type="molecule type" value="Genomic_DNA"/>
</dbReference>
<organism evidence="1">
    <name type="scientific">gut metagenome</name>
    <dbReference type="NCBI Taxonomy" id="749906"/>
    <lineage>
        <taxon>unclassified sequences</taxon>
        <taxon>metagenomes</taxon>
        <taxon>organismal metagenomes</taxon>
    </lineage>
</organism>
<dbReference type="AlphaFoldDB" id="J9G3Q6"/>
<feature type="non-terminal residue" evidence="1">
    <location>
        <position position="1"/>
    </location>
</feature>
<sequence length="34" mass="4202">NRHRFLFERVINVNIENNTFENTTFDPKKDVKHQ</sequence>
<accession>J9G3Q6</accession>
<reference evidence="1" key="1">
    <citation type="journal article" date="2012" name="PLoS ONE">
        <title>Gene sets for utilization of primary and secondary nutrition supplies in the distal gut of endangered iberian lynx.</title>
        <authorList>
            <person name="Alcaide M."/>
            <person name="Messina E."/>
            <person name="Richter M."/>
            <person name="Bargiela R."/>
            <person name="Peplies J."/>
            <person name="Huws S.A."/>
            <person name="Newbold C.J."/>
            <person name="Golyshin P.N."/>
            <person name="Simon M.A."/>
            <person name="Lopez G."/>
            <person name="Yakimov M.M."/>
            <person name="Ferrer M."/>
        </authorList>
    </citation>
    <scope>NUCLEOTIDE SEQUENCE</scope>
</reference>
<comment type="caution">
    <text evidence="1">The sequence shown here is derived from an EMBL/GenBank/DDBJ whole genome shotgun (WGS) entry which is preliminary data.</text>
</comment>